<sequence length="152" mass="15274">MAVTRAVSTVVDVSLAILLVSAAAVALVTIPADGPDPPDPDAAARTVLASTVTVDYGPADERAASGRVSTLLAHATVAADRDEQPEFVAAVVDATGEVAATAGSRVELVATVGRESLRVGPRPPPDASVAATTHEVPANETTVAVTVRTWSA</sequence>
<protein>
    <submittedName>
        <fullName evidence="1">Uncharacterized protein</fullName>
    </submittedName>
</protein>
<dbReference type="STRING" id="355548.SAMN04487945_1270"/>
<name>A0A1I0NZ95_9EURY</name>
<dbReference type="RefSeq" id="WP_143052159.1">
    <property type="nucleotide sequence ID" value="NZ_FOJA01000001.1"/>
</dbReference>
<keyword evidence="2" id="KW-1185">Reference proteome</keyword>
<evidence type="ECO:0000313" key="1">
    <source>
        <dbReference type="EMBL" id="SEW07220.1"/>
    </source>
</evidence>
<accession>A0A1I0NZ95</accession>
<evidence type="ECO:0000313" key="2">
    <source>
        <dbReference type="Proteomes" id="UP000198518"/>
    </source>
</evidence>
<reference evidence="1 2" key="1">
    <citation type="submission" date="2016-10" db="EMBL/GenBank/DDBJ databases">
        <authorList>
            <person name="de Groot N.N."/>
        </authorList>
    </citation>
    <scope>NUCLEOTIDE SEQUENCE [LARGE SCALE GENOMIC DNA]</scope>
    <source>
        <strain evidence="1 2">CGMCC 1.5337</strain>
    </source>
</reference>
<dbReference type="AlphaFoldDB" id="A0A1I0NZ95"/>
<gene>
    <name evidence="1" type="ORF">SAMN04487945_1270</name>
</gene>
<dbReference type="Pfam" id="PF23955">
    <property type="entry name" value="DUF7284"/>
    <property type="match status" value="1"/>
</dbReference>
<dbReference type="EMBL" id="FOJA01000001">
    <property type="protein sequence ID" value="SEW07220.1"/>
    <property type="molecule type" value="Genomic_DNA"/>
</dbReference>
<proteinExistence type="predicted"/>
<dbReference type="Proteomes" id="UP000198518">
    <property type="component" value="Unassembled WGS sequence"/>
</dbReference>
<dbReference type="InterPro" id="IPR055708">
    <property type="entry name" value="DUF7284"/>
</dbReference>
<organism evidence="1 2">
    <name type="scientific">Halobacterium jilantaiense</name>
    <dbReference type="NCBI Taxonomy" id="355548"/>
    <lineage>
        <taxon>Archaea</taxon>
        <taxon>Methanobacteriati</taxon>
        <taxon>Methanobacteriota</taxon>
        <taxon>Stenosarchaea group</taxon>
        <taxon>Halobacteria</taxon>
        <taxon>Halobacteriales</taxon>
        <taxon>Halobacteriaceae</taxon>
        <taxon>Halobacterium</taxon>
    </lineage>
</organism>